<evidence type="ECO:0000259" key="4">
    <source>
        <dbReference type="PROSITE" id="PS50893"/>
    </source>
</evidence>
<dbReference type="SUPFAM" id="SSF52540">
    <property type="entry name" value="P-loop containing nucleoside triphosphate hydrolases"/>
    <property type="match status" value="1"/>
</dbReference>
<evidence type="ECO:0000313" key="5">
    <source>
        <dbReference type="EMBL" id="GGR86870.1"/>
    </source>
</evidence>
<dbReference type="PANTHER" id="PTHR24220:SF86">
    <property type="entry name" value="ABC TRANSPORTER ABCH.1"/>
    <property type="match status" value="1"/>
</dbReference>
<dbReference type="Proteomes" id="UP000644548">
    <property type="component" value="Unassembled WGS sequence"/>
</dbReference>
<dbReference type="InterPro" id="IPR017871">
    <property type="entry name" value="ABC_transporter-like_CS"/>
</dbReference>
<keyword evidence="1" id="KW-0813">Transport</keyword>
<gene>
    <name evidence="5" type="ORF">GCM10008960_12560</name>
</gene>
<reference evidence="6" key="1">
    <citation type="journal article" date="2019" name="Int. J. Syst. Evol. Microbiol.">
        <title>The Global Catalogue of Microorganisms (GCM) 10K type strain sequencing project: providing services to taxonomists for standard genome sequencing and annotation.</title>
        <authorList>
            <consortium name="The Broad Institute Genomics Platform"/>
            <consortium name="The Broad Institute Genome Sequencing Center for Infectious Disease"/>
            <person name="Wu L."/>
            <person name="Ma J."/>
        </authorList>
    </citation>
    <scope>NUCLEOTIDE SEQUENCE [LARGE SCALE GENOMIC DNA]</scope>
    <source>
        <strain evidence="6">JCM 31405</strain>
    </source>
</reference>
<organism evidence="5 6">
    <name type="scientific">Deinococcus sedimenti</name>
    <dbReference type="NCBI Taxonomy" id="1867090"/>
    <lineage>
        <taxon>Bacteria</taxon>
        <taxon>Thermotogati</taxon>
        <taxon>Deinococcota</taxon>
        <taxon>Deinococci</taxon>
        <taxon>Deinococcales</taxon>
        <taxon>Deinococcaceae</taxon>
        <taxon>Deinococcus</taxon>
    </lineage>
</organism>
<dbReference type="EMBL" id="BMQN01000001">
    <property type="protein sequence ID" value="GGR86870.1"/>
    <property type="molecule type" value="Genomic_DNA"/>
</dbReference>
<proteinExistence type="predicted"/>
<dbReference type="SMART" id="SM00382">
    <property type="entry name" value="AAA"/>
    <property type="match status" value="1"/>
</dbReference>
<name>A0ABQ2S563_9DEIO</name>
<keyword evidence="3 5" id="KW-0067">ATP-binding</keyword>
<evidence type="ECO:0000313" key="6">
    <source>
        <dbReference type="Proteomes" id="UP000644548"/>
    </source>
</evidence>
<keyword evidence="6" id="KW-1185">Reference proteome</keyword>
<feature type="domain" description="ABC transporter" evidence="4">
    <location>
        <begin position="16"/>
        <end position="234"/>
    </location>
</feature>
<dbReference type="PROSITE" id="PS50893">
    <property type="entry name" value="ABC_TRANSPORTER_2"/>
    <property type="match status" value="1"/>
</dbReference>
<dbReference type="Pfam" id="PF00005">
    <property type="entry name" value="ABC_tran"/>
    <property type="match status" value="1"/>
</dbReference>
<protein>
    <submittedName>
        <fullName evidence="5">ABC transporter ATP-binding protein</fullName>
    </submittedName>
</protein>
<dbReference type="InterPro" id="IPR017911">
    <property type="entry name" value="MacB-like_ATP-bd"/>
</dbReference>
<dbReference type="InterPro" id="IPR003593">
    <property type="entry name" value="AAA+_ATPase"/>
</dbReference>
<sequence>MTYADHTTTASDAPLVSLSSIGLTYGQLPILQNINLDIRASDFMSITGPSGSGKSTLLGILGLLERPTSGRHWMAGQDVWSLRDDAQSQLRGSALGFVFQQFHLLPELSALENVARPLRFAPRSGASDRDRAAAMLERVGLADRRHHRPAQLSGGEQQRVAIARALVRQPKLLLADEPTGNLPQSMWTEVLDLFGRLNADGAAVVVVTHDPMVAAHARRHISLRDGQLTSDSFT</sequence>
<dbReference type="GO" id="GO:0005524">
    <property type="term" value="F:ATP binding"/>
    <property type="evidence" value="ECO:0007669"/>
    <property type="project" value="UniProtKB-KW"/>
</dbReference>
<comment type="caution">
    <text evidence="5">The sequence shown here is derived from an EMBL/GenBank/DDBJ whole genome shotgun (WGS) entry which is preliminary data.</text>
</comment>
<evidence type="ECO:0000256" key="3">
    <source>
        <dbReference type="ARBA" id="ARBA00022840"/>
    </source>
</evidence>
<accession>A0ABQ2S563</accession>
<dbReference type="InterPro" id="IPR015854">
    <property type="entry name" value="ABC_transpr_LolD-like"/>
</dbReference>
<evidence type="ECO:0000256" key="2">
    <source>
        <dbReference type="ARBA" id="ARBA00022741"/>
    </source>
</evidence>
<dbReference type="RefSeq" id="WP_189072209.1">
    <property type="nucleotide sequence ID" value="NZ_BMQN01000001.1"/>
</dbReference>
<dbReference type="InterPro" id="IPR003439">
    <property type="entry name" value="ABC_transporter-like_ATP-bd"/>
</dbReference>
<evidence type="ECO:0000256" key="1">
    <source>
        <dbReference type="ARBA" id="ARBA00022448"/>
    </source>
</evidence>
<dbReference type="CDD" id="cd03255">
    <property type="entry name" value="ABC_MJ0796_LolCDE_FtsE"/>
    <property type="match status" value="1"/>
</dbReference>
<dbReference type="InterPro" id="IPR027417">
    <property type="entry name" value="P-loop_NTPase"/>
</dbReference>
<dbReference type="PANTHER" id="PTHR24220">
    <property type="entry name" value="IMPORT ATP-BINDING PROTEIN"/>
    <property type="match status" value="1"/>
</dbReference>
<dbReference type="PROSITE" id="PS00211">
    <property type="entry name" value="ABC_TRANSPORTER_1"/>
    <property type="match status" value="1"/>
</dbReference>
<dbReference type="Gene3D" id="3.40.50.300">
    <property type="entry name" value="P-loop containing nucleotide triphosphate hydrolases"/>
    <property type="match status" value="1"/>
</dbReference>
<keyword evidence="2" id="KW-0547">Nucleotide-binding</keyword>